<protein>
    <submittedName>
        <fullName evidence="1">Head-tail adaptor</fullName>
    </submittedName>
</protein>
<reference evidence="1 2" key="1">
    <citation type="submission" date="2016-10" db="EMBL/GenBank/DDBJ databases">
        <authorList>
            <person name="Varghese N."/>
            <person name="Submissions S."/>
        </authorList>
    </citation>
    <scope>NUCLEOTIDE SEQUENCE [LARGE SCALE GENOMIC DNA]</scope>
    <source>
        <strain evidence="1 2">DSM 24802</strain>
    </source>
</reference>
<evidence type="ECO:0000313" key="2">
    <source>
        <dbReference type="Proteomes" id="UP000199541"/>
    </source>
</evidence>
<accession>A0A1H2V6R2</accession>
<dbReference type="RefSeq" id="WP_035843083.1">
    <property type="nucleotide sequence ID" value="NZ_BNAB01000004.1"/>
</dbReference>
<proteinExistence type="predicted"/>
<dbReference type="InterPro" id="IPR008767">
    <property type="entry name" value="Phage_SPP1_head-tail_adaptor"/>
</dbReference>
<organism evidence="1 2">
    <name type="scientific">Allgaiera indica</name>
    <dbReference type="NCBI Taxonomy" id="765699"/>
    <lineage>
        <taxon>Bacteria</taxon>
        <taxon>Pseudomonadati</taxon>
        <taxon>Pseudomonadota</taxon>
        <taxon>Alphaproteobacteria</taxon>
        <taxon>Rhodobacterales</taxon>
        <taxon>Paracoccaceae</taxon>
        <taxon>Allgaiera</taxon>
    </lineage>
</organism>
<dbReference type="InterPro" id="IPR038666">
    <property type="entry name" value="SSP1_head-tail_sf"/>
</dbReference>
<gene>
    <name evidence="1" type="ORF">SAMN05444006_105184</name>
</gene>
<name>A0A1H2V6R2_9RHOB</name>
<dbReference type="Gene3D" id="2.40.10.270">
    <property type="entry name" value="Bacteriophage SPP1 head-tail adaptor protein"/>
    <property type="match status" value="1"/>
</dbReference>
<dbReference type="Proteomes" id="UP000199541">
    <property type="component" value="Unassembled WGS sequence"/>
</dbReference>
<dbReference type="Pfam" id="PF05521">
    <property type="entry name" value="Phage_HCP"/>
    <property type="match status" value="1"/>
</dbReference>
<evidence type="ECO:0000313" key="1">
    <source>
        <dbReference type="EMBL" id="SDW63950.1"/>
    </source>
</evidence>
<keyword evidence="2" id="KW-1185">Reference proteome</keyword>
<sequence length="112" mass="12158">MDTPRLNRRLVLEAPVVAPDGAGGFTETWTAQGVVWAELRPGTGRESFGDAVTLARVPFRITLRAAPPGAPSRPEPGQRLREGTRIFTILAVAERDPEGQYLTCFAREEVAA</sequence>
<dbReference type="EMBL" id="FNOB01000005">
    <property type="protein sequence ID" value="SDW63950.1"/>
    <property type="molecule type" value="Genomic_DNA"/>
</dbReference>
<comment type="caution">
    <text evidence="1">The sequence shown here is derived from an EMBL/GenBank/DDBJ whole genome shotgun (WGS) entry which is preliminary data.</text>
</comment>